<dbReference type="Pfam" id="PF13392">
    <property type="entry name" value="HNH_3"/>
    <property type="match status" value="1"/>
</dbReference>
<evidence type="ECO:0000313" key="2">
    <source>
        <dbReference type="EMBL" id="AFU63711.1"/>
    </source>
</evidence>
<evidence type="ECO:0000259" key="1">
    <source>
        <dbReference type="Pfam" id="PF13392"/>
    </source>
</evidence>
<accession>K4I1A8</accession>
<proteinExistence type="predicted"/>
<name>K4I1A8_9CAUD</name>
<dbReference type="EMBL" id="JX181824">
    <property type="protein sequence ID" value="AFU63711.1"/>
    <property type="molecule type" value="Genomic_DNA"/>
</dbReference>
<dbReference type="InterPro" id="IPR044925">
    <property type="entry name" value="His-Me_finger_sf"/>
</dbReference>
<sequence>MKSVNYHGYVVYEDGTIIGRRGKPMQKVDNGRGYLIVSLYLNKRTTTKAVHVLVAECFVPNPDNLPEVDHKDGDKTNNHYTNLRWVTRGKNIEHCYTLEGRSATGIANANSKLSEGEVEKICYLLQEGFSQAAIRDMGYPYGTVRAIKQRRQWLHISSSYHWS</sequence>
<dbReference type="RefSeq" id="YP_009148866.1">
    <property type="nucleotide sequence ID" value="NC_027351.1"/>
</dbReference>
<dbReference type="SUPFAM" id="SSF54060">
    <property type="entry name" value="His-Me finger endonucleases"/>
    <property type="match status" value="1"/>
</dbReference>
<dbReference type="Gene3D" id="3.90.75.20">
    <property type="match status" value="1"/>
</dbReference>
<dbReference type="KEGG" id="vg:24638845"/>
<reference evidence="2 3" key="1">
    <citation type="submission" date="2012-06" db="EMBL/GenBank/DDBJ databases">
        <title>Bacteriophages quickly and effectively reduce contamination of various foods with Salmonella.</title>
        <authorList>
            <person name="Woolston J."/>
            <person name="Parks A.R."/>
            <person name="Hanna L.F."/>
            <person name="Charbonneau D."/>
            <person name="Sulakvelidze A."/>
        </authorList>
    </citation>
    <scope>NUCLEOTIDE SEQUENCE [LARGE SCALE GENOMIC DNA]</scope>
    <source>
        <strain evidence="2">SSE-121</strain>
    </source>
</reference>
<feature type="domain" description="HNH nuclease" evidence="1">
    <location>
        <begin position="48"/>
        <end position="91"/>
    </location>
</feature>
<dbReference type="InterPro" id="IPR003615">
    <property type="entry name" value="HNH_nuc"/>
</dbReference>
<organism evidence="2 3">
    <name type="scientific">Salmonella phage SSE121</name>
    <dbReference type="NCBI Taxonomy" id="1204529"/>
    <lineage>
        <taxon>Viruses</taxon>
        <taxon>Duplodnaviria</taxon>
        <taxon>Heunggongvirae</taxon>
        <taxon>Uroviricota</taxon>
        <taxon>Caudoviricetes</taxon>
        <taxon>Vequintavirinae</taxon>
        <taxon>Seunavirus</taxon>
        <taxon>Seunavirus SSE121</taxon>
    </lineage>
</organism>
<dbReference type="Proteomes" id="UP000007004">
    <property type="component" value="Segment"/>
</dbReference>
<keyword evidence="3" id="KW-1185">Reference proteome</keyword>
<protein>
    <recommendedName>
        <fullName evidence="1">HNH nuclease domain-containing protein</fullName>
    </recommendedName>
</protein>
<evidence type="ECO:0000313" key="3">
    <source>
        <dbReference type="Proteomes" id="UP000007004"/>
    </source>
</evidence>
<dbReference type="GeneID" id="24638845"/>